<dbReference type="Gene3D" id="3.40.50.300">
    <property type="entry name" value="P-loop containing nucleotide triphosphate hydrolases"/>
    <property type="match status" value="6"/>
</dbReference>
<dbReference type="InterPro" id="IPR035699">
    <property type="entry name" value="AAA_6"/>
</dbReference>
<dbReference type="PANTHER" id="PTHR22878">
    <property type="entry name" value="DYNEIN HEAVY CHAIN 6, AXONEMAL-LIKE-RELATED"/>
    <property type="match status" value="1"/>
</dbReference>
<dbReference type="FunFam" id="1.20.920.30:FF:000002">
    <property type="entry name" value="Dynein axonemal heavy chain 3"/>
    <property type="match status" value="1"/>
</dbReference>
<feature type="compositionally biased region" description="Low complexity" evidence="15">
    <location>
        <begin position="769"/>
        <end position="778"/>
    </location>
</feature>
<dbReference type="Pfam" id="PF03028">
    <property type="entry name" value="Dynein_heavy"/>
    <property type="match status" value="1"/>
</dbReference>
<dbReference type="FunFam" id="3.40.50.300:FF:000049">
    <property type="entry name" value="Dynein, axonemal, heavy chain 5"/>
    <property type="match status" value="1"/>
</dbReference>
<feature type="compositionally biased region" description="Basic and acidic residues" evidence="15">
    <location>
        <begin position="155"/>
        <end position="174"/>
    </location>
</feature>
<feature type="region of interest" description="Disordered" evidence="15">
    <location>
        <begin position="739"/>
        <end position="816"/>
    </location>
</feature>
<dbReference type="PANTHER" id="PTHR22878:SF64">
    <property type="entry name" value="DYNEIN AXONEMAL HEAVY CHAIN 14"/>
    <property type="match status" value="1"/>
</dbReference>
<feature type="region of interest" description="Disordered" evidence="15">
    <location>
        <begin position="102"/>
        <end position="196"/>
    </location>
</feature>
<dbReference type="Gene3D" id="3.10.490.20">
    <property type="match status" value="1"/>
</dbReference>
<feature type="region of interest" description="Disordered" evidence="15">
    <location>
        <begin position="219"/>
        <end position="283"/>
    </location>
</feature>
<dbReference type="InterPro" id="IPR035706">
    <property type="entry name" value="AAA_9"/>
</dbReference>
<feature type="compositionally biased region" description="Polar residues" evidence="15">
    <location>
        <begin position="739"/>
        <end position="750"/>
    </location>
</feature>
<keyword evidence="9 14" id="KW-0175">Coiled coil</keyword>
<dbReference type="FunFam" id="3.40.50.300:FF:001810">
    <property type="entry name" value="Cytoplasmic dynein 2 heavy chain 1"/>
    <property type="match status" value="1"/>
</dbReference>
<dbReference type="Gene3D" id="1.10.287.2620">
    <property type="match status" value="1"/>
</dbReference>
<dbReference type="FunFam" id="1.20.140.100:FF:000004">
    <property type="entry name" value="Dynein axonemal heavy chain 6"/>
    <property type="match status" value="1"/>
</dbReference>
<feature type="compositionally biased region" description="Polar residues" evidence="15">
    <location>
        <begin position="12"/>
        <end position="25"/>
    </location>
</feature>
<feature type="region of interest" description="Disordered" evidence="15">
    <location>
        <begin position="4976"/>
        <end position="4996"/>
    </location>
</feature>
<dbReference type="Proteomes" id="UP000005408">
    <property type="component" value="Unassembled WGS sequence"/>
</dbReference>
<dbReference type="EnsemblMetazoa" id="G34587.3">
    <property type="protein sequence ID" value="G34587.3:cds"/>
    <property type="gene ID" value="G34587"/>
</dbReference>
<dbReference type="Pfam" id="PF12777">
    <property type="entry name" value="MT"/>
    <property type="match status" value="1"/>
</dbReference>
<feature type="domain" description="AAA+ ATPase" evidence="16">
    <location>
        <begin position="3141"/>
        <end position="3513"/>
    </location>
</feature>
<feature type="region of interest" description="Disordered" evidence="15">
    <location>
        <begin position="2295"/>
        <end position="2337"/>
    </location>
</feature>
<evidence type="ECO:0000256" key="9">
    <source>
        <dbReference type="ARBA" id="ARBA00023054"/>
    </source>
</evidence>
<protein>
    <recommendedName>
        <fullName evidence="16">AAA+ ATPase domain-containing protein</fullName>
    </recommendedName>
</protein>
<feature type="compositionally biased region" description="Basic residues" evidence="15">
    <location>
        <begin position="2526"/>
        <end position="2541"/>
    </location>
</feature>
<dbReference type="Gene3D" id="1.20.58.1120">
    <property type="match status" value="1"/>
</dbReference>
<evidence type="ECO:0000313" key="17">
    <source>
        <dbReference type="EnsemblMetazoa" id="G34587.3:cds"/>
    </source>
</evidence>
<evidence type="ECO:0000256" key="6">
    <source>
        <dbReference type="ARBA" id="ARBA00022741"/>
    </source>
</evidence>
<dbReference type="InterPro" id="IPR042219">
    <property type="entry name" value="AAA_lid_11_sf"/>
</dbReference>
<keyword evidence="10" id="KW-0969">Cilium</keyword>
<dbReference type="FunFam" id="3.40.50.300:FF:000153">
    <property type="entry name" value="Dynein axonemal heavy chain 1"/>
    <property type="match status" value="1"/>
</dbReference>
<dbReference type="FunFam" id="3.20.180.20:FF:000003">
    <property type="entry name" value="Dynein heavy chain 12, axonemal"/>
    <property type="match status" value="1"/>
</dbReference>
<dbReference type="GO" id="GO:0005930">
    <property type="term" value="C:axoneme"/>
    <property type="evidence" value="ECO:0007669"/>
    <property type="project" value="UniProtKB-SubCell"/>
</dbReference>
<feature type="domain" description="AAA+ ATPase" evidence="16">
    <location>
        <begin position="2722"/>
        <end position="2934"/>
    </location>
</feature>
<evidence type="ECO:0000256" key="5">
    <source>
        <dbReference type="ARBA" id="ARBA00022737"/>
    </source>
</evidence>
<reference evidence="17" key="1">
    <citation type="submission" date="2022-08" db="UniProtKB">
        <authorList>
            <consortium name="EnsemblMetazoa"/>
        </authorList>
    </citation>
    <scope>IDENTIFICATION</scope>
    <source>
        <strain evidence="17">05x7-T-G4-1.051#20</strain>
    </source>
</reference>
<feature type="coiled-coil region" evidence="14">
    <location>
        <begin position="3427"/>
        <end position="3458"/>
    </location>
</feature>
<proteinExistence type="inferred from homology"/>
<dbReference type="Pfam" id="PF08393">
    <property type="entry name" value="DHC_N2"/>
    <property type="match status" value="1"/>
</dbReference>
<feature type="compositionally biased region" description="Polar residues" evidence="15">
    <location>
        <begin position="2311"/>
        <end position="2325"/>
    </location>
</feature>
<dbReference type="Pfam" id="PF17852">
    <property type="entry name" value="Dynein_AAA_lid"/>
    <property type="match status" value="1"/>
</dbReference>
<dbReference type="FunFam" id="1.10.8.720:FF:000001">
    <property type="entry name" value="dynein heavy chain 7, axonemal"/>
    <property type="match status" value="1"/>
</dbReference>
<dbReference type="InterPro" id="IPR003593">
    <property type="entry name" value="AAA+_ATPase"/>
</dbReference>
<evidence type="ECO:0000256" key="3">
    <source>
        <dbReference type="ARBA" id="ARBA00022490"/>
    </source>
</evidence>
<dbReference type="Pfam" id="PF12781">
    <property type="entry name" value="AAA_9"/>
    <property type="match status" value="1"/>
</dbReference>
<dbReference type="GO" id="GO:0045505">
    <property type="term" value="F:dynein intermediate chain binding"/>
    <property type="evidence" value="ECO:0007669"/>
    <property type="project" value="InterPro"/>
</dbReference>
<evidence type="ECO:0000259" key="16">
    <source>
        <dbReference type="SMART" id="SM00382"/>
    </source>
</evidence>
<evidence type="ECO:0000256" key="10">
    <source>
        <dbReference type="ARBA" id="ARBA00023069"/>
    </source>
</evidence>
<dbReference type="Gene3D" id="1.10.472.130">
    <property type="match status" value="1"/>
</dbReference>
<dbReference type="GO" id="GO:0051959">
    <property type="term" value="F:dynein light intermediate chain binding"/>
    <property type="evidence" value="ECO:0007669"/>
    <property type="project" value="InterPro"/>
</dbReference>
<dbReference type="Gene3D" id="1.10.8.1220">
    <property type="match status" value="1"/>
</dbReference>
<dbReference type="FunFam" id="3.40.50.300:FF:000063">
    <property type="entry name" value="dynein heavy chain 6, axonemal"/>
    <property type="match status" value="1"/>
</dbReference>
<feature type="region of interest" description="Disordered" evidence="15">
    <location>
        <begin position="312"/>
        <end position="341"/>
    </location>
</feature>
<feature type="region of interest" description="Disordered" evidence="15">
    <location>
        <begin position="1"/>
        <end position="25"/>
    </location>
</feature>
<feature type="compositionally biased region" description="Basic and acidic residues" evidence="15">
    <location>
        <begin position="2504"/>
        <end position="2517"/>
    </location>
</feature>
<dbReference type="Gene3D" id="1.20.1270.280">
    <property type="match status" value="1"/>
</dbReference>
<feature type="compositionally biased region" description="Basic and acidic residues" evidence="15">
    <location>
        <begin position="1"/>
        <end position="11"/>
    </location>
</feature>
<evidence type="ECO:0000256" key="7">
    <source>
        <dbReference type="ARBA" id="ARBA00022840"/>
    </source>
</evidence>
<evidence type="ECO:0000256" key="4">
    <source>
        <dbReference type="ARBA" id="ARBA00022701"/>
    </source>
</evidence>
<organism evidence="17 18">
    <name type="scientific">Magallana gigas</name>
    <name type="common">Pacific oyster</name>
    <name type="synonym">Crassostrea gigas</name>
    <dbReference type="NCBI Taxonomy" id="29159"/>
    <lineage>
        <taxon>Eukaryota</taxon>
        <taxon>Metazoa</taxon>
        <taxon>Spiralia</taxon>
        <taxon>Lophotrochozoa</taxon>
        <taxon>Mollusca</taxon>
        <taxon>Bivalvia</taxon>
        <taxon>Autobranchia</taxon>
        <taxon>Pteriomorphia</taxon>
        <taxon>Ostreida</taxon>
        <taxon>Ostreoidea</taxon>
        <taxon>Ostreidae</taxon>
        <taxon>Magallana</taxon>
    </lineage>
</organism>
<dbReference type="Gene3D" id="1.20.920.30">
    <property type="match status" value="1"/>
</dbReference>
<dbReference type="InterPro" id="IPR041466">
    <property type="entry name" value="Dynein_AAA5_ext"/>
</dbReference>
<keyword evidence="13" id="KW-0966">Cell projection</keyword>
<feature type="region of interest" description="Disordered" evidence="15">
    <location>
        <begin position="42"/>
        <end position="67"/>
    </location>
</feature>
<evidence type="ECO:0000256" key="13">
    <source>
        <dbReference type="ARBA" id="ARBA00023273"/>
    </source>
</evidence>
<keyword evidence="18" id="KW-1185">Reference proteome</keyword>
<dbReference type="GO" id="GO:0007018">
    <property type="term" value="P:microtubule-based movement"/>
    <property type="evidence" value="ECO:0007669"/>
    <property type="project" value="InterPro"/>
</dbReference>
<dbReference type="InterPro" id="IPR042228">
    <property type="entry name" value="Dynein_linker_3"/>
</dbReference>
<evidence type="ECO:0000256" key="15">
    <source>
        <dbReference type="SAM" id="MobiDB-lite"/>
    </source>
</evidence>
<evidence type="ECO:0000313" key="18">
    <source>
        <dbReference type="Proteomes" id="UP000005408"/>
    </source>
</evidence>
<dbReference type="FunFam" id="1.10.8.710:FF:000001">
    <property type="entry name" value="Dynein axonemal heavy chain 2"/>
    <property type="match status" value="1"/>
</dbReference>
<dbReference type="Gene3D" id="3.20.180.20">
    <property type="entry name" value="Dynein heavy chain, N-terminal domain 2"/>
    <property type="match status" value="1"/>
</dbReference>
<dbReference type="GO" id="GO:0008569">
    <property type="term" value="F:minus-end-directed microtubule motor activity"/>
    <property type="evidence" value="ECO:0007669"/>
    <property type="project" value="InterPro"/>
</dbReference>
<feature type="compositionally biased region" description="Basic and acidic residues" evidence="15">
    <location>
        <begin position="328"/>
        <end position="341"/>
    </location>
</feature>
<dbReference type="GO" id="GO:0030286">
    <property type="term" value="C:dynein complex"/>
    <property type="evidence" value="ECO:0007669"/>
    <property type="project" value="UniProtKB-KW"/>
</dbReference>
<dbReference type="InterPro" id="IPR024317">
    <property type="entry name" value="Dynein_heavy_chain_D4_dom"/>
</dbReference>
<name>A0A8W8MPW2_MAGGI</name>
<dbReference type="GO" id="GO:0005874">
    <property type="term" value="C:microtubule"/>
    <property type="evidence" value="ECO:0007669"/>
    <property type="project" value="UniProtKB-KW"/>
</dbReference>
<evidence type="ECO:0000256" key="12">
    <source>
        <dbReference type="ARBA" id="ARBA00023212"/>
    </source>
</evidence>
<dbReference type="Gene3D" id="1.10.8.710">
    <property type="match status" value="1"/>
</dbReference>
<dbReference type="SUPFAM" id="SSF52540">
    <property type="entry name" value="P-loop containing nucleoside triphosphate hydrolases"/>
    <property type="match status" value="4"/>
</dbReference>
<dbReference type="Gene3D" id="6.10.140.1060">
    <property type="match status" value="1"/>
</dbReference>
<dbReference type="SMART" id="SM00382">
    <property type="entry name" value="AAA"/>
    <property type="match status" value="4"/>
</dbReference>
<dbReference type="InterPro" id="IPR013602">
    <property type="entry name" value="Dynein_heavy_linker"/>
</dbReference>
<keyword evidence="5" id="KW-0677">Repeat</keyword>
<keyword evidence="3" id="KW-0963">Cytoplasm</keyword>
<feature type="compositionally biased region" description="Polar residues" evidence="15">
    <location>
        <begin position="221"/>
        <end position="231"/>
    </location>
</feature>
<dbReference type="Pfam" id="PF18199">
    <property type="entry name" value="Dynein_C"/>
    <property type="match status" value="1"/>
</dbReference>
<dbReference type="Gene3D" id="1.20.140.100">
    <property type="entry name" value="Dynein heavy chain, N-terminal domain 2"/>
    <property type="match status" value="1"/>
</dbReference>
<feature type="coiled-coil region" evidence="14">
    <location>
        <begin position="3612"/>
        <end position="3660"/>
    </location>
</feature>
<evidence type="ECO:0000256" key="14">
    <source>
        <dbReference type="SAM" id="Coils"/>
    </source>
</evidence>
<dbReference type="Gene3D" id="1.20.920.20">
    <property type="match status" value="1"/>
</dbReference>
<dbReference type="Gene3D" id="1.10.8.720">
    <property type="entry name" value="Region D6 of dynein motor"/>
    <property type="match status" value="1"/>
</dbReference>
<feature type="compositionally biased region" description="Basic residues" evidence="15">
    <location>
        <begin position="860"/>
        <end position="870"/>
    </location>
</feature>
<evidence type="ECO:0000256" key="1">
    <source>
        <dbReference type="ARBA" id="ARBA00004430"/>
    </source>
</evidence>
<dbReference type="InterPro" id="IPR042222">
    <property type="entry name" value="Dynein_2_N"/>
</dbReference>
<dbReference type="Pfam" id="PF18198">
    <property type="entry name" value="AAA_lid_11"/>
    <property type="match status" value="1"/>
</dbReference>
<dbReference type="InterPro" id="IPR026983">
    <property type="entry name" value="DHC"/>
</dbReference>
<dbReference type="FunFam" id="3.10.490.20:FF:000005">
    <property type="entry name" value="Dynein axonemal heavy chain 6"/>
    <property type="match status" value="1"/>
</dbReference>
<feature type="compositionally biased region" description="Acidic residues" evidence="15">
    <location>
        <begin position="886"/>
        <end position="907"/>
    </location>
</feature>
<dbReference type="Pfam" id="PF12775">
    <property type="entry name" value="AAA_7"/>
    <property type="match status" value="2"/>
</dbReference>
<feature type="region of interest" description="Disordered" evidence="15">
    <location>
        <begin position="852"/>
        <end position="949"/>
    </location>
</feature>
<keyword evidence="12" id="KW-0206">Cytoskeleton</keyword>
<dbReference type="InterPro" id="IPR041228">
    <property type="entry name" value="Dynein_C"/>
</dbReference>
<dbReference type="InterPro" id="IPR024743">
    <property type="entry name" value="Dynein_HC_stalk"/>
</dbReference>
<dbReference type="InterPro" id="IPR043160">
    <property type="entry name" value="Dynein_C_barrel"/>
</dbReference>
<evidence type="ECO:0000256" key="8">
    <source>
        <dbReference type="ARBA" id="ARBA00023017"/>
    </source>
</evidence>
<feature type="compositionally biased region" description="Polar residues" evidence="15">
    <location>
        <begin position="265"/>
        <end position="278"/>
    </location>
</feature>
<dbReference type="InterPro" id="IPR027417">
    <property type="entry name" value="P-loop_NTPase"/>
</dbReference>
<accession>A0A8W8MPW2</accession>
<feature type="compositionally biased region" description="Polar residues" evidence="15">
    <location>
        <begin position="875"/>
        <end position="884"/>
    </location>
</feature>
<evidence type="ECO:0000256" key="11">
    <source>
        <dbReference type="ARBA" id="ARBA00023175"/>
    </source>
</evidence>
<comment type="similarity">
    <text evidence="2">Belongs to the dynein heavy chain family.</text>
</comment>
<feature type="compositionally biased region" description="Basic and acidic residues" evidence="15">
    <location>
        <begin position="908"/>
        <end position="917"/>
    </location>
</feature>
<dbReference type="InterPro" id="IPR004273">
    <property type="entry name" value="Dynein_heavy_D6_P-loop"/>
</dbReference>
<dbReference type="InterPro" id="IPR043157">
    <property type="entry name" value="Dynein_AAA1S"/>
</dbReference>
<feature type="domain" description="AAA+ ATPase" evidence="16">
    <location>
        <begin position="2196"/>
        <end position="2399"/>
    </location>
</feature>
<evidence type="ECO:0000256" key="2">
    <source>
        <dbReference type="ARBA" id="ARBA00008887"/>
    </source>
</evidence>
<keyword evidence="7" id="KW-0067">ATP-binding</keyword>
<feature type="compositionally biased region" description="Basic and acidic residues" evidence="15">
    <location>
        <begin position="926"/>
        <end position="943"/>
    </location>
</feature>
<dbReference type="InterPro" id="IPR025662">
    <property type="entry name" value="Sigma_54_int_dom_ATP-bd_1"/>
</dbReference>
<comment type="subcellular location">
    <subcellularLocation>
        <location evidence="1">Cytoplasm</location>
        <location evidence="1">Cytoskeleton</location>
        <location evidence="1">Cilium axoneme</location>
    </subcellularLocation>
</comment>
<dbReference type="InterPro" id="IPR041658">
    <property type="entry name" value="AAA_lid_11"/>
</dbReference>
<feature type="domain" description="AAA+ ATPase" evidence="16">
    <location>
        <begin position="1907"/>
        <end position="2008"/>
    </location>
</feature>
<keyword evidence="6" id="KW-0547">Nucleotide-binding</keyword>
<dbReference type="PROSITE" id="PS00675">
    <property type="entry name" value="SIGMA54_INTERACT_1"/>
    <property type="match status" value="1"/>
</dbReference>
<feature type="region of interest" description="Disordered" evidence="15">
    <location>
        <begin position="2504"/>
        <end position="2544"/>
    </location>
</feature>
<keyword evidence="11" id="KW-0505">Motor protein</keyword>
<keyword evidence="4" id="KW-0493">Microtubule</keyword>
<dbReference type="Pfam" id="PF17857">
    <property type="entry name" value="AAA_lid_1"/>
    <property type="match status" value="1"/>
</dbReference>
<dbReference type="FunFam" id="1.20.58.1120:FF:000007">
    <property type="entry name" value="Dynein heavy chain 4"/>
    <property type="match status" value="1"/>
</dbReference>
<dbReference type="FunFam" id="1.10.287.2620:FF:000001">
    <property type="entry name" value="Cytoplasmic dynein heavy chain 1"/>
    <property type="match status" value="1"/>
</dbReference>
<dbReference type="GO" id="GO:0005524">
    <property type="term" value="F:ATP binding"/>
    <property type="evidence" value="ECO:0007669"/>
    <property type="project" value="UniProtKB-KW"/>
</dbReference>
<feature type="region of interest" description="Disordered" evidence="15">
    <location>
        <begin position="4837"/>
        <end position="4857"/>
    </location>
</feature>
<dbReference type="Pfam" id="PF12774">
    <property type="entry name" value="AAA_6"/>
    <property type="match status" value="1"/>
</dbReference>
<keyword evidence="8" id="KW-0243">Dynein</keyword>
<dbReference type="InterPro" id="IPR041589">
    <property type="entry name" value="DNAH3_AAA_lid_1"/>
</dbReference>
<feature type="compositionally biased region" description="Basic and acidic residues" evidence="15">
    <location>
        <begin position="752"/>
        <end position="768"/>
    </location>
</feature>
<dbReference type="Pfam" id="PF12780">
    <property type="entry name" value="AAA_8"/>
    <property type="match status" value="1"/>
</dbReference>
<sequence length="5057" mass="574315">MAADIRGESRGSYHSQSQYSESTVINQDIADPDLFQAEIFPTKTEKASPQKNVSFAPDSHLERAQSIEQLASQPLKIPNGNGRSAASHLLARLVDRSENSQALRVARGQPRVAPSVVPPINKKQTALPGPFSPSPPPPKTNGVPVPPSYFRTTLFKKDYERRQQQKKDTTKEESFLTVDKIYKPLPPSPAPSMTMDEIPPEEAEELEVMAELQELMGPGTEASTVARSDSVGQLEDVETPISREEANSSAGDKPINFAKSRSTESKPGTSFTNFSVPTPTKEEQEEDAKIQSMMEKYPETIPIIDEVKEEKTSTDLKVKAKTSQPIKTDSHARQQSGRKKDMTHVLSYLKKNKYDDTVPENDNIMDNVIKLRERLGWKTEIPRHAMGCKDAMEKLKNLPDNEKERAKMKEDDGEFLYCLPRQRKNPRARYDPFDLQVVSPNEAQKSDQYYTISASFITRCIQSKSETYNTPVLWWLWERRLFYMVYNFPVFVKFRLWKTFKQWKRNVRLQKSSQSRAVLYKTLFMANEILQGCLVHVRKLCEAASGSLTGLGEGEHAISLVSLDKSRTLTLEEFMSMQEQQGDKALKQLNALRDKIINLVWESCATVAEMEGITTGIRDENNPKKVKIQVPKEEAVPVVTSKTKLQEKYGFTSKTSTVAKVEKTRVKPLYAEISEWRKILSRLCSFLRSVDYLILEMLRRLVLTAVRQLLDHLVASYNVTDEDEERGIVSTHRIASSYIPSENTSASTSPIPEKKQMSEHGTHSERSDSMSSVSRPFSGRSQSLGSSRPVIPVPPKPDTPYEIPHFDFDQPEIVEGPPDVDEVLEEIRQKDVVEETIAPVFSIQLVLNVPGTEKATREERKRHRRHKSSGKRTDSTSTRKTVQFQDLEEESGSESESEESDSEDSGEDSDHRRRDSSYSEESDEEERGHNEEYAYPEEHDKRNKGGKKNSYVSLSPTEYEFKSGIRTIICGFENTIAQVVSMLRDSKLKVFYSPPANDLRLNLDLEEERDRQEYQRPWPDLENLFGDDLEYQKYLTDIGSYMAMQLEQVKQFSHNFGQYCEMVDKSKALDIDGSMASHEWSTEEFNHVLPTFTEMVREMRKMTVKRRCAMILVMSSDYRDSCMPYPQEIIDKTHHKLPIIANKRNEDLLTIIKGAARKLEDYPKSVEEFVEHLSFLSKMTSEITALDKEFLIVNKLFTIAKDFSVKIEPEDLALYQTLGPSFQGLKNAILVGEAKKDENIRKFSQDLDTLIYNIRTKLMEIKNKVRDPDLLSTDIIAVAALSKLDSIQSEVSSLSTKARSYGSYQERFGSSLSNSKKGMYGEEYMLMDRYDSQSASEIQADLSDIERDLTLRQLLWQSQEEWDKLYEEWTATPFDSLQVEQLQKNVNRFTQTVYMLEKGLPSNEVLPILKEKVTEFKHGMPVITSLRNPSLKARHWQLIERLIQKSIARDKNFTLANLLEMNIFKHKEKIQEISTKASNEATLEIMLEKIINLWQNTDFHLSPHQGRDTFIIAGADDIMAQLEESQVTIGTIKASRYIAPIQTQVDQWESKLGVFSRTLDEWLTVQRMYLYLEPIFSAPDIQRTLPGDAKLFTAVDKSWKDIMRRVEDRRNALKAATTTGTLETLTSCRQNLEKIQKSLEEYLDSRRVVFPRFYFLSNDELLEILGAQSKDLNAVQPHLGKCFGNIKYLEIGQNPPTIKTMISSEGERVAMPKNIRARGSVEQWLVYVENGMIDTVKKHLKLGLADWLGADNREWVLKHPGQVVLTVTQIMFNKNIVQCFDLPNVVNSLIEVKDKLVDSLNDLARMVSGNILSHQRESIMALLTINVHNRDILLDMIDQQIQKVDDFMWTKQLRYEWDEQSNNCFVMQSNARFQYGYEYLGCSPRLVITPLTDRCYLTLTGALHLHLGGSPAGPAGTGKTETVKDLAKGVGKQCVVFNCSEGLEYHTLGKFFSGLAQSGSWCCFDEFNRIDLEVLSVVAQQILMIKQAKDREDLRFMFEGKDIKLNPTCGYFITMNPTYAGRVDLPDNLKSLFRPVAMMVPHYDQIAEIMLFSEGFIAAKSLSRKIVNLYQLASRQLSQQDHYDFGMRAIKSVLVMAGHRRYKEQHKGDHSRNLTENVESFILIHSLRDANLPKFLAEDVPLFESILDDLFPGVVPPEPDYGVLEKAINIAVRDNNLQNWPHQIDKVKQFYNQIMVRHGIMLVGPTGGGKTTVRTILQKALILMPTIVPQDEKENVTRKQSLFPGSRQKKGHVELFSVNPKSVQSSELFGDFDPYTRDWTDGLIALATRKFSNELQQQHGTPEEHAGRPVSSGNNMTNLSEASQSMMNDEKDEEVEKKDHMDKMITNWRWLILDGPVDTIWVENLNTVLDDSKVLCLANGHRIGLPNGMRLVFEVDNLSEASPATISRCAMVYMDPVDLGWRPYVKTWLQKLPREMPDSGRQHLQQLFDFAIEKGLKFIRRHSRFLMMEVPEMCYIMTLCNILSSFLDFLSKHGGFGAPDKIETKEDSEAIRPESRASSRSSSRASKNKALKKRTAKKVPSKTKDVSFKVEETQSVKSSSTQGDKVYYLQRNPGQLLNMLGKLFVFSFTWSMGGMFKRQEDGDDDDMIRRGQDKGERDTNICNEFDNFMHELFEVEPPLGVRLPTGNKAIYAYFIDMESGNFVAWDVLVPKTKSLIEKGAVITIGETMGVSGGHKKKREEAEITPTVDLIRFSFLSGLLLLHKHPVLLTGESGVGKSAIINHMLNRLGQEGGASTKSGTVLGQILSYSDKSNALLESISKLTEMDNTDESKNIDVLLGTAKPKSTTGIISSMIQFSAQTTSARLKAHIMHKLIKKGKDTMGAPRGRKVLVFVDDLNMPAPEVYGAQPPLELLRQFLELGGFYHAGKTHLVWKDIYDVHVVAACGPPGGGRNPISPRLLKHFSVFALPQPSTRSLQHIYQVQLGRFFQEGEFATEVTELQLPLVSAAIAVYYRMCGSMLPTPAKSHYTFNLRDLSKVIQGLLQAHESVIVSKDNVAQLFAHEATRVFHDRLICAEDRDTFFQFLSDTLHDHFKVKWSQEKLMKEQVLFGDFFELQESKTARVYHPMSDRNKLSQILEEYYLRMNYGNTKLNIFGVIIKATQMVFFKDAVEHITRAARVFRQPGGHMLLVGMDGTGKSTIVQLASHIAGCELFKLSLHRGYGTTEFREDLTKVFRYSGVKGAKIVFLLTDSDIVKESFLEDINCILNSGEVPDLFDSEERDGIRMDLKQAASEADIPDTQESVYQFFIHRVRQNLHVVLTMSPAGGKFRQRCRMNPALINCCTIDWYDEWDDDAMLNVAQVFFSNAEFITSEGSDIEALKTKVGQVCVEIHKSIGRMSVRYWEEMRRHYYSTPSSYMELIRLYSKMLKENKAEFVNNKNRLNVGLFKLSEANSLVGEMSVELESLGPKIEEKQRDTEILLEQLKKDQEAVEEVQEIVEQEEGVMQRETQIVQDYADECQRDLSSVIPTLFMATEALDTLDKAAISEIRVYTKPPFLVMTVMAAVCILLQKKPEWSVAKTLLGDPNFLKRLKQIDKDSLPDKVFHKLKKYSKNPDFNPDKVGTVSYACKSICAWVLALEHYNEVYKMVKPKQRRVQEAKEALQLAEQSLAQKQKSLKKIQDHLDTLQQQYKDSVNQRESLKQHRITTGLRLKRASILIDALGGEKVRWAESVNLLDEKLSGLVGDTLIAAASVAYIGPFTATYRKELVSSWIQLCGQYTIPISQKFDLVKSTVDAYQVLKWQNKGLPQDNHSTENALIVKRTKRWPLFIDPQGQAVNYIKERKGNRLEVVDASDPNYMKALETAIRVGQPMLLKDVSEQLDPALRPVLLHETFQRGGQTVIKLGDTEIEYNAKFRLYMTTSVANPHYLPAVYIQVNIINFTVTFDGLQEQLLSAVVRQEKPILESQRSDLLGSIADDVKSLRDLEDRSLSLLQNTEGHILDDQDLVDTLQQSKGKSSEITNRVAQSEETEKKLNLARKRYLPVATRGATLYFVLADLAQIDVMYQFSLDWFKDMFISCISNQTLTHGQTDLALLQDGQRAGRRKSSVAHLVGTLRPTSRQGSISSTPRPSIAEVLKETPAENPLELKKHMLEMITRLTYSIYRVVSVALFANHQLTFSFMLCSSIMRANDKYEDVTTIGKITDFDWSLFLQGNILANMMDEKVLQEHDGLTPMERLEYQARSGDPDAPHKKVPPIWVTDSMWKQCQHLDSSLPSFDGLCRSLITDHVHWELLKQMEDPFKGMQTSYKELTGKDPQHKYGTIFAWEKLSGFHRLILIKILRPDALMTAIRQFVEEHLGHNFISTGSFDLKEIYDDSTAKTPLIFILSPGTDPLAQLVRFAEELRGSALHLDMISLGRDQGPKAEELISKAQILKGRWVFLQNCHLAASFMPRLQAIVEKLSHAGDDLDPQFRLWLSSKPDSSFPISILQTGMKMTVEPPQGLKANMLRSFGSGGTGTITEKKFEYKEAGPDWQKLLFGLCLFNSVIHERKKYGRLGWNVLYEFNDSDLSVSVRQLQNLLEEHDEIPWEALTFLTGEVIYGGRVTDEWDMRCLGALLKRFLCPEALNPDYSYSPDGLYRPIKTDIPFADVITYLESLPNYDSPELFGMTNNAEKACREMQAHELIDTIINVQPRLSLDILGTEKSNDDVVLEVANDILRLLPVSIEDYTDVRESHGGQIQNIPRPSLKDILFKEAPELKDKEKERIVQEAIDTVVGNSALMTVLRQEVDRFNHLLAIIHESLKALILAVKGEVIMSESLEEAYTALLSQKVPQNWKNASYESCKQLGSWTHDLMMRVEFFATWAGLICGNVEKLIKATLMTSKQQSNAPPPPPPDHEPEDLSKNQPRAFWLSGFFFPQGFLTGVQQNHARKLGISVDSLVFNFQVKTRPMDTEESLCDLKHKPHIKTTAFKGNHAPENGVLVFGLFLDGASWDPHHECLNDSRPGDRFSKLPEIHFEPVQIGTAGTPESSSSDVATTNTTKTASAETYKTYKCPLYRTSARAGTLSSTGHSTNFVTAVDLPSKHLSDFWVMRGIAMLCQLDD</sequence>
<feature type="compositionally biased region" description="Pro residues" evidence="15">
    <location>
        <begin position="130"/>
        <end position="147"/>
    </location>
</feature>
<dbReference type="FunFam" id="1.20.920.20:FF:000006">
    <property type="entry name" value="Dynein, axonemal, heavy chain 6"/>
    <property type="match status" value="1"/>
</dbReference>